<dbReference type="Proteomes" id="UP001220961">
    <property type="component" value="Chromosome 3"/>
</dbReference>
<organism evidence="2 3">
    <name type="scientific">Malassezia caprae</name>
    <dbReference type="NCBI Taxonomy" id="1381934"/>
    <lineage>
        <taxon>Eukaryota</taxon>
        <taxon>Fungi</taxon>
        <taxon>Dikarya</taxon>
        <taxon>Basidiomycota</taxon>
        <taxon>Ustilaginomycotina</taxon>
        <taxon>Malasseziomycetes</taxon>
        <taxon>Malasseziales</taxon>
        <taxon>Malasseziaceae</taxon>
        <taxon>Malassezia</taxon>
    </lineage>
</organism>
<dbReference type="AlphaFoldDB" id="A0AAF0E5Z5"/>
<feature type="region of interest" description="Disordered" evidence="1">
    <location>
        <begin position="1"/>
        <end position="152"/>
    </location>
</feature>
<gene>
    <name evidence="2" type="ORF">MCAP1_001580</name>
</gene>
<evidence type="ECO:0000313" key="3">
    <source>
        <dbReference type="Proteomes" id="UP001220961"/>
    </source>
</evidence>
<feature type="compositionally biased region" description="Basic and acidic residues" evidence="1">
    <location>
        <begin position="7"/>
        <end position="16"/>
    </location>
</feature>
<keyword evidence="3" id="KW-1185">Reference proteome</keyword>
<accession>A0AAF0E5Z5</accession>
<evidence type="ECO:0000313" key="2">
    <source>
        <dbReference type="EMBL" id="WFD19350.1"/>
    </source>
</evidence>
<feature type="compositionally biased region" description="Low complexity" evidence="1">
    <location>
        <begin position="43"/>
        <end position="56"/>
    </location>
</feature>
<name>A0AAF0E5Z5_9BASI</name>
<dbReference type="EMBL" id="CP119910">
    <property type="protein sequence ID" value="WFD19350.1"/>
    <property type="molecule type" value="Genomic_DNA"/>
</dbReference>
<feature type="compositionally biased region" description="Pro residues" evidence="1">
    <location>
        <begin position="77"/>
        <end position="97"/>
    </location>
</feature>
<evidence type="ECO:0000256" key="1">
    <source>
        <dbReference type="SAM" id="MobiDB-lite"/>
    </source>
</evidence>
<sequence>MLGRSHSLREDRRRPAEGLSTYQRLSMIGRRSKENVPPMTGQAAASARAAVKDAGASPLRPLQSRDPNRMSLDAQPSPKPAVYPPQAPQALWPPRPPTLQRAATTASAAHTWRPASKHESSSRSVATREQPVHEAQDGGVRPAPKIPATGGASVFRSKSVRLYFEPPKPLSRQPSLAAGRTHKLDGPPVSYTLTGDDLDAVLRKGLEAVKRRQAQVGSEWATPRRGVPHRGTHARPLGDQPLQQLACSSYSHAVPVCQSINAERRPEVRHAYHHYAPHMLESRSAEIYVVR</sequence>
<protein>
    <submittedName>
        <fullName evidence="2">Uncharacterized protein</fullName>
    </submittedName>
</protein>
<reference evidence="2" key="1">
    <citation type="submission" date="2023-03" db="EMBL/GenBank/DDBJ databases">
        <title>Mating type loci evolution in Malassezia.</title>
        <authorList>
            <person name="Coelho M.A."/>
        </authorList>
    </citation>
    <scope>NUCLEOTIDE SEQUENCE</scope>
    <source>
        <strain evidence="2">CBS 10434</strain>
    </source>
</reference>
<feature type="region of interest" description="Disordered" evidence="1">
    <location>
        <begin position="165"/>
        <end position="190"/>
    </location>
</feature>
<proteinExistence type="predicted"/>